<dbReference type="PROSITE" id="PS50297">
    <property type="entry name" value="ANK_REP_REGION"/>
    <property type="match status" value="2"/>
</dbReference>
<dbReference type="InterPro" id="IPR036770">
    <property type="entry name" value="Ankyrin_rpt-contain_sf"/>
</dbReference>
<dbReference type="InterPro" id="IPR002110">
    <property type="entry name" value="Ankyrin_rpt"/>
</dbReference>
<keyword evidence="5" id="KW-1185">Reference proteome</keyword>
<dbReference type="OrthoDB" id="7464126at2759"/>
<protein>
    <recommendedName>
        <fullName evidence="6">Nucleoside phosphorylase domain-containing protein</fullName>
    </recommendedName>
</protein>
<dbReference type="PANTHER" id="PTHR24198">
    <property type="entry name" value="ANKYRIN REPEAT AND PROTEIN KINASE DOMAIN-CONTAINING PROTEIN"/>
    <property type="match status" value="1"/>
</dbReference>
<dbReference type="Pfam" id="PF13637">
    <property type="entry name" value="Ank_4"/>
    <property type="match status" value="1"/>
</dbReference>
<dbReference type="Proteomes" id="UP000838763">
    <property type="component" value="Unassembled WGS sequence"/>
</dbReference>
<evidence type="ECO:0000256" key="1">
    <source>
        <dbReference type="ARBA" id="ARBA00022737"/>
    </source>
</evidence>
<comment type="caution">
    <text evidence="4">The sequence shown here is derived from an EMBL/GenBank/DDBJ whole genome shotgun (WGS) entry which is preliminary data.</text>
</comment>
<dbReference type="PANTHER" id="PTHR24198:SF165">
    <property type="entry name" value="ANKYRIN REPEAT-CONTAINING PROTEIN-RELATED"/>
    <property type="match status" value="1"/>
</dbReference>
<dbReference type="Pfam" id="PF12796">
    <property type="entry name" value="Ank_2"/>
    <property type="match status" value="2"/>
</dbReference>
<dbReference type="Gene3D" id="1.25.40.20">
    <property type="entry name" value="Ankyrin repeat-containing domain"/>
    <property type="match status" value="3"/>
</dbReference>
<sequence length="754" mass="83668">MSITQPLTTLAKDDDLSCWTGRAPLGRDGRVPEDWNSPAATVVADMRDSFPNLQHVLVVGIAGAMPSYGPDQRQIVLGDVVVSYPQGSEGGVAHYEFGAWEANGLSVSGHMLHPSDALLSAVNNLRAKHDLEPGTDIPRLLDQIREHVMEEQRPDYHDPGAEYDLLFQDDYPHRDRHELCEALCDSRRARQRCFRGHTAMRKLDFPRIHYGTIGSANTLVISSEKRNELYKKHEIICFEMESAGVMGSHQALVIRGICDYADSHKNKKWQKYAAATAAAYAEELLLVLPPSNLAPCSPSPHGKSELPDADIKACLRALSFERMNDRFYKLAMFGFDGLDRQNLTLKAIEQAVDRTPWELDELYNSLITGMDGDSIMLIRWVCFAIEPLSIMEMQWALLVGADPDHQSMKAYRDDILDIGPMKARVTHLSRGLVEVTSNSHQVVQFVHQSVKDYFMNKGLLNLDENLSSISETTAMTHHQLSKICIRYLRMDEIGDFCEDAMNGYEPVAKLLVAIPGVDVNSKDDNGRTPLSYAAMNGYESVAKLLVTIPRVNVNSKDNSGRTPFSYAAMNGYESVAKLLVTIPRVNVNSKDNSGRTPLSWAAIFGHKSMAKLLVAMPRVDVDSKDNDGRTPFSYAAMNGYESVAKLLVTIPRVNVNSKDNSGRTPLSWAAIFGHKSMAKLLVATPRVDVDSKDNEGWTPLSYAAMRGHESVAKILVATPGVDIDLKDKYGRTPLSWAVATRHKSMMQLLGYPSS</sequence>
<proteinExistence type="predicted"/>
<feature type="repeat" description="ANK" evidence="3">
    <location>
        <begin position="525"/>
        <end position="546"/>
    </location>
</feature>
<dbReference type="SUPFAM" id="SSF53167">
    <property type="entry name" value="Purine and uridine phosphorylases"/>
    <property type="match status" value="1"/>
</dbReference>
<evidence type="ECO:0000256" key="2">
    <source>
        <dbReference type="ARBA" id="ARBA00023043"/>
    </source>
</evidence>
<dbReference type="Gene3D" id="3.40.50.1580">
    <property type="entry name" value="Nucleoside phosphorylase domain"/>
    <property type="match status" value="1"/>
</dbReference>
<accession>A0A9P1M697</accession>
<dbReference type="GO" id="GO:0003824">
    <property type="term" value="F:catalytic activity"/>
    <property type="evidence" value="ECO:0007669"/>
    <property type="project" value="InterPro"/>
</dbReference>
<keyword evidence="1" id="KW-0677">Repeat</keyword>
<keyword evidence="2 3" id="KW-0040">ANK repeat</keyword>
<evidence type="ECO:0000256" key="3">
    <source>
        <dbReference type="PROSITE-ProRule" id="PRU00023"/>
    </source>
</evidence>
<reference evidence="4" key="1">
    <citation type="submission" date="2022-11" db="EMBL/GenBank/DDBJ databases">
        <authorList>
            <person name="Scott C."/>
            <person name="Bruce N."/>
        </authorList>
    </citation>
    <scope>NUCLEOTIDE SEQUENCE</scope>
</reference>
<dbReference type="EMBL" id="CALLCH030000003">
    <property type="protein sequence ID" value="CAI4211854.1"/>
    <property type="molecule type" value="Genomic_DNA"/>
</dbReference>
<dbReference type="InterPro" id="IPR035994">
    <property type="entry name" value="Nucleoside_phosphorylase_sf"/>
</dbReference>
<evidence type="ECO:0000313" key="5">
    <source>
        <dbReference type="Proteomes" id="UP000838763"/>
    </source>
</evidence>
<gene>
    <name evidence="4" type="ORF">PPNO1_LOCUS1627</name>
</gene>
<dbReference type="SUPFAM" id="SSF48403">
    <property type="entry name" value="Ankyrin repeat"/>
    <property type="match status" value="1"/>
</dbReference>
<organism evidence="4 5">
    <name type="scientific">Parascedosporium putredinis</name>
    <dbReference type="NCBI Taxonomy" id="1442378"/>
    <lineage>
        <taxon>Eukaryota</taxon>
        <taxon>Fungi</taxon>
        <taxon>Dikarya</taxon>
        <taxon>Ascomycota</taxon>
        <taxon>Pezizomycotina</taxon>
        <taxon>Sordariomycetes</taxon>
        <taxon>Hypocreomycetidae</taxon>
        <taxon>Microascales</taxon>
        <taxon>Microascaceae</taxon>
        <taxon>Parascedosporium</taxon>
    </lineage>
</organism>
<dbReference type="AlphaFoldDB" id="A0A9P1M697"/>
<name>A0A9P1M697_9PEZI</name>
<dbReference type="SMART" id="SM00248">
    <property type="entry name" value="ANK"/>
    <property type="match status" value="6"/>
</dbReference>
<dbReference type="GO" id="GO:0009116">
    <property type="term" value="P:nucleoside metabolic process"/>
    <property type="evidence" value="ECO:0007669"/>
    <property type="project" value="InterPro"/>
</dbReference>
<feature type="repeat" description="ANK" evidence="3">
    <location>
        <begin position="695"/>
        <end position="728"/>
    </location>
</feature>
<evidence type="ECO:0008006" key="6">
    <source>
        <dbReference type="Google" id="ProtNLM"/>
    </source>
</evidence>
<evidence type="ECO:0000313" key="4">
    <source>
        <dbReference type="EMBL" id="CAI4211854.1"/>
    </source>
</evidence>
<dbReference type="PROSITE" id="PS50088">
    <property type="entry name" value="ANK_REPEAT"/>
    <property type="match status" value="2"/>
</dbReference>